<keyword evidence="9" id="KW-0812">Transmembrane</keyword>
<evidence type="ECO:0000313" key="11">
    <source>
        <dbReference type="EMBL" id="RDI69337.1"/>
    </source>
</evidence>
<proteinExistence type="predicted"/>
<dbReference type="EMBL" id="QQBC01000001">
    <property type="protein sequence ID" value="RDI69337.1"/>
    <property type="molecule type" value="Genomic_DNA"/>
</dbReference>
<reference evidence="11 12" key="1">
    <citation type="submission" date="2018-07" db="EMBL/GenBank/DDBJ databases">
        <title>Genomic Encyclopedia of Type Strains, Phase IV (KMG-IV): sequencing the most valuable type-strain genomes for metagenomic binning, comparative biology and taxonomic classification.</title>
        <authorList>
            <person name="Goeker M."/>
        </authorList>
    </citation>
    <scope>NUCLEOTIDE SEQUENCE [LARGE SCALE GENOMIC DNA]</scope>
    <source>
        <strain evidence="11 12">DSM 44290</strain>
    </source>
</reference>
<keyword evidence="6 11" id="KW-0418">Kinase</keyword>
<keyword evidence="9" id="KW-1133">Transmembrane helix</keyword>
<dbReference type="CDD" id="cd16917">
    <property type="entry name" value="HATPase_UhpB-NarQ-NarX-like"/>
    <property type="match status" value="1"/>
</dbReference>
<gene>
    <name evidence="11" type="ORF">DFR76_101875</name>
</gene>
<dbReference type="SUPFAM" id="SSF55874">
    <property type="entry name" value="ATPase domain of HSP90 chaperone/DNA topoisomerase II/histidine kinase"/>
    <property type="match status" value="1"/>
</dbReference>
<name>A0A370IF34_9NOCA</name>
<dbReference type="GO" id="GO:0016020">
    <property type="term" value="C:membrane"/>
    <property type="evidence" value="ECO:0007669"/>
    <property type="project" value="InterPro"/>
</dbReference>
<evidence type="ECO:0000256" key="7">
    <source>
        <dbReference type="ARBA" id="ARBA00022840"/>
    </source>
</evidence>
<evidence type="ECO:0000256" key="3">
    <source>
        <dbReference type="ARBA" id="ARBA00022553"/>
    </source>
</evidence>
<sequence>MEVLRAVVYVACAGLLLGAAWKVVAGWRFARQRAVDFWRDPRGTFLRHLEELPFDYPPSVIMVADLALWIAAMAAVLQRWDYIPSSVPLIALLVVTFAFPILTLFGVSPRPVALCVVGLIAQGMFLLQPVPLDVSPFVLVVVAGEVAAIAPKRISLPFTGASIGELLLFHFVGPGLDSLPNYIVGIILGALVGLMMQYQRMYLGQERANQEILAVQAADDERRRIAREVHDVIAHSLSITLLHLTAARHALETDRDVDEAVDALVDAERLGRQAMADIRHTVGLLDQRPSSQTPEPSLDDIEALVADFVRAGLSVDYALTGDSETVTATTGLALFRVSQESLANVAKHAPGARVDLAIAVAEDEIAVSVRNTLPQGVQTKRGRGMGISGMRQRIGLLGGTLTAGPDSGCWQVRARIPTDSAKTEPVCPTTVTEDYIRMVRGAVTSLTRKIQEGM</sequence>
<feature type="transmembrane region" description="Helical" evidence="9">
    <location>
        <begin position="56"/>
        <end position="77"/>
    </location>
</feature>
<comment type="caution">
    <text evidence="11">The sequence shown here is derived from an EMBL/GenBank/DDBJ whole genome shotgun (WGS) entry which is preliminary data.</text>
</comment>
<dbReference type="RefSeq" id="WP_067991614.1">
    <property type="nucleotide sequence ID" value="NZ_QQBC01000001.1"/>
</dbReference>
<evidence type="ECO:0000256" key="1">
    <source>
        <dbReference type="ARBA" id="ARBA00000085"/>
    </source>
</evidence>
<dbReference type="GO" id="GO:0005524">
    <property type="term" value="F:ATP binding"/>
    <property type="evidence" value="ECO:0007669"/>
    <property type="project" value="UniProtKB-KW"/>
</dbReference>
<dbReference type="Proteomes" id="UP000254869">
    <property type="component" value="Unassembled WGS sequence"/>
</dbReference>
<dbReference type="InterPro" id="IPR050482">
    <property type="entry name" value="Sensor_HK_TwoCompSys"/>
</dbReference>
<dbReference type="PANTHER" id="PTHR24421:SF10">
    <property type="entry name" value="NITRATE_NITRITE SENSOR PROTEIN NARQ"/>
    <property type="match status" value="1"/>
</dbReference>
<organism evidence="11 12">
    <name type="scientific">Nocardia pseudobrasiliensis</name>
    <dbReference type="NCBI Taxonomy" id="45979"/>
    <lineage>
        <taxon>Bacteria</taxon>
        <taxon>Bacillati</taxon>
        <taxon>Actinomycetota</taxon>
        <taxon>Actinomycetes</taxon>
        <taxon>Mycobacteriales</taxon>
        <taxon>Nocardiaceae</taxon>
        <taxon>Nocardia</taxon>
    </lineage>
</organism>
<feature type="transmembrane region" description="Helical" evidence="9">
    <location>
        <begin position="154"/>
        <end position="173"/>
    </location>
</feature>
<dbReference type="AlphaFoldDB" id="A0A370IF34"/>
<evidence type="ECO:0000256" key="8">
    <source>
        <dbReference type="ARBA" id="ARBA00023012"/>
    </source>
</evidence>
<keyword evidence="7" id="KW-0067">ATP-binding</keyword>
<dbReference type="EC" id="2.7.13.3" evidence="2"/>
<evidence type="ECO:0000256" key="5">
    <source>
        <dbReference type="ARBA" id="ARBA00022741"/>
    </source>
</evidence>
<feature type="transmembrane region" description="Helical" evidence="9">
    <location>
        <begin position="119"/>
        <end position="142"/>
    </location>
</feature>
<dbReference type="GO" id="GO:0000155">
    <property type="term" value="F:phosphorelay sensor kinase activity"/>
    <property type="evidence" value="ECO:0007669"/>
    <property type="project" value="InterPro"/>
</dbReference>
<feature type="transmembrane region" description="Helical" evidence="9">
    <location>
        <begin position="179"/>
        <end position="198"/>
    </location>
</feature>
<evidence type="ECO:0000256" key="6">
    <source>
        <dbReference type="ARBA" id="ARBA00022777"/>
    </source>
</evidence>
<dbReference type="InterPro" id="IPR011712">
    <property type="entry name" value="Sig_transdc_His_kin_sub3_dim/P"/>
</dbReference>
<dbReference type="Gene3D" id="3.30.565.10">
    <property type="entry name" value="Histidine kinase-like ATPase, C-terminal domain"/>
    <property type="match status" value="1"/>
</dbReference>
<keyword evidence="4" id="KW-0808">Transferase</keyword>
<evidence type="ECO:0000256" key="9">
    <source>
        <dbReference type="SAM" id="Phobius"/>
    </source>
</evidence>
<feature type="domain" description="Signal transduction histidine kinase subgroup 3 dimerisation and phosphoacceptor" evidence="10">
    <location>
        <begin position="221"/>
        <end position="286"/>
    </location>
</feature>
<dbReference type="PANTHER" id="PTHR24421">
    <property type="entry name" value="NITRATE/NITRITE SENSOR PROTEIN NARX-RELATED"/>
    <property type="match status" value="1"/>
</dbReference>
<comment type="catalytic activity">
    <reaction evidence="1">
        <text>ATP + protein L-histidine = ADP + protein N-phospho-L-histidine.</text>
        <dbReference type="EC" id="2.7.13.3"/>
    </reaction>
</comment>
<dbReference type="InterPro" id="IPR036890">
    <property type="entry name" value="HATPase_C_sf"/>
</dbReference>
<keyword evidence="8" id="KW-0902">Two-component regulatory system</keyword>
<feature type="transmembrane region" description="Helical" evidence="9">
    <location>
        <begin position="89"/>
        <end position="107"/>
    </location>
</feature>
<protein>
    <recommendedName>
        <fullName evidence="2">histidine kinase</fullName>
        <ecNumber evidence="2">2.7.13.3</ecNumber>
    </recommendedName>
</protein>
<evidence type="ECO:0000313" key="12">
    <source>
        <dbReference type="Proteomes" id="UP000254869"/>
    </source>
</evidence>
<keyword evidence="5" id="KW-0547">Nucleotide-binding</keyword>
<keyword evidence="3" id="KW-0597">Phosphoprotein</keyword>
<dbReference type="Pfam" id="PF07730">
    <property type="entry name" value="HisKA_3"/>
    <property type="match status" value="1"/>
</dbReference>
<keyword evidence="12" id="KW-1185">Reference proteome</keyword>
<dbReference type="STRING" id="1210086.GCA_001613105_00728"/>
<dbReference type="Gene3D" id="1.20.5.1930">
    <property type="match status" value="1"/>
</dbReference>
<evidence type="ECO:0000256" key="4">
    <source>
        <dbReference type="ARBA" id="ARBA00022679"/>
    </source>
</evidence>
<keyword evidence="9" id="KW-0472">Membrane</keyword>
<accession>A0A370IF34</accession>
<evidence type="ECO:0000259" key="10">
    <source>
        <dbReference type="Pfam" id="PF07730"/>
    </source>
</evidence>
<evidence type="ECO:0000256" key="2">
    <source>
        <dbReference type="ARBA" id="ARBA00012438"/>
    </source>
</evidence>
<dbReference type="GO" id="GO:0046983">
    <property type="term" value="F:protein dimerization activity"/>
    <property type="evidence" value="ECO:0007669"/>
    <property type="project" value="InterPro"/>
</dbReference>